<dbReference type="EMBL" id="CP015402">
    <property type="protein sequence ID" value="ANU64831.2"/>
    <property type="molecule type" value="Genomic_DNA"/>
</dbReference>
<dbReference type="OrthoDB" id="1097760at2"/>
<organism evidence="1 2">
    <name type="scientific">Muribaculum intestinale</name>
    <dbReference type="NCBI Taxonomy" id="1796646"/>
    <lineage>
        <taxon>Bacteria</taxon>
        <taxon>Pseudomonadati</taxon>
        <taxon>Bacteroidota</taxon>
        <taxon>Bacteroidia</taxon>
        <taxon>Bacteroidales</taxon>
        <taxon>Muribaculaceae</taxon>
        <taxon>Muribaculum</taxon>
    </lineage>
</organism>
<dbReference type="RefSeq" id="WP_068961242.1">
    <property type="nucleotide sequence ID" value="NZ_CAJTAP010000003.1"/>
</dbReference>
<accession>A0A1B1SDB5</accession>
<proteinExistence type="predicted"/>
<sequence length="151" mass="17037">MKVILIISLILLIAGVVLWIHDCITRRHNGGSVTSEEVQSAATAQEDEADSEDCCGMHMTCERDSLLTAVSPEVVYYDDEELDRFRGRGADDYSDEEIEEFRDVLLTLLPDDIAGWGRSIQMRDINLPTSIRQELLMIVAEAREARSRQHA</sequence>
<protein>
    <recommendedName>
        <fullName evidence="3">Phospholipase</fullName>
    </recommendedName>
</protein>
<evidence type="ECO:0000313" key="1">
    <source>
        <dbReference type="EMBL" id="ANU64831.2"/>
    </source>
</evidence>
<keyword evidence="2" id="KW-1185">Reference proteome</keyword>
<dbReference type="STRING" id="1796646.A4V02_09555"/>
<name>A0A1B1SDB5_9BACT</name>
<accession>A0A1Z2XHR7</accession>
<dbReference type="AlphaFoldDB" id="A0A1B1SDB5"/>
<gene>
    <name evidence="1" type="ORF">A4V02_09555</name>
</gene>
<dbReference type="GeneID" id="65537113"/>
<dbReference type="Proteomes" id="UP000186351">
    <property type="component" value="Chromosome"/>
</dbReference>
<reference evidence="2" key="1">
    <citation type="submission" date="2016-04" db="EMBL/GenBank/DDBJ databases">
        <title>Complete Genome Sequences of Twelve Strains of a Stable Defined Moderately Diverse Mouse Microbiota 2 (sDMDMm2).</title>
        <authorList>
            <person name="Uchimura Y."/>
            <person name="Wyss M."/>
            <person name="Brugiroux S."/>
            <person name="Limenitakis J.P."/>
            <person name="Stecher B."/>
            <person name="McCoy K.D."/>
            <person name="Macpherson A.J."/>
        </authorList>
    </citation>
    <scope>NUCLEOTIDE SEQUENCE [LARGE SCALE GENOMIC DNA]</scope>
    <source>
        <strain evidence="2">YL27</strain>
    </source>
</reference>
<dbReference type="KEGG" id="pary:A4V02_09555"/>
<evidence type="ECO:0008006" key="3">
    <source>
        <dbReference type="Google" id="ProtNLM"/>
    </source>
</evidence>
<evidence type="ECO:0000313" key="2">
    <source>
        <dbReference type="Proteomes" id="UP000186351"/>
    </source>
</evidence>